<dbReference type="SUPFAM" id="SSF52833">
    <property type="entry name" value="Thioredoxin-like"/>
    <property type="match status" value="1"/>
</dbReference>
<dbReference type="InterPro" id="IPR036249">
    <property type="entry name" value="Thioredoxin-like_sf"/>
</dbReference>
<reference evidence="2 3" key="1">
    <citation type="submission" date="2024-08" db="EMBL/GenBank/DDBJ databases">
        <title>The draft genome of Apodemus speciosus.</title>
        <authorList>
            <person name="Nabeshima K."/>
            <person name="Suzuki S."/>
            <person name="Onuma M."/>
        </authorList>
    </citation>
    <scope>NUCLEOTIDE SEQUENCE [LARGE SCALE GENOMIC DNA]</scope>
    <source>
        <strain evidence="2">IB14-021</strain>
    </source>
</reference>
<accession>A0ABQ0EX92</accession>
<dbReference type="NCBIfam" id="TIGR02174">
    <property type="entry name" value="CXXU_selWTH"/>
    <property type="match status" value="1"/>
</dbReference>
<dbReference type="Proteomes" id="UP001623349">
    <property type="component" value="Unassembled WGS sequence"/>
</dbReference>
<protein>
    <submittedName>
        <fullName evidence="2">Selenoprotein W</fullName>
    </submittedName>
</protein>
<evidence type="ECO:0000256" key="1">
    <source>
        <dbReference type="ARBA" id="ARBA00023284"/>
    </source>
</evidence>
<keyword evidence="3" id="KW-1185">Reference proteome</keyword>
<dbReference type="EMBL" id="BAAFST010000007">
    <property type="protein sequence ID" value="GAB1291585.1"/>
    <property type="molecule type" value="Genomic_DNA"/>
</dbReference>
<name>A0ABQ0EX92_APOSI</name>
<proteinExistence type="predicted"/>
<comment type="caution">
    <text evidence="2">The sequence shown here is derived from an EMBL/GenBank/DDBJ whole genome shotgun (WGS) entry which is preliminary data.</text>
</comment>
<gene>
    <name evidence="2" type="ORF">APTSU1_000681500</name>
</gene>
<dbReference type="Pfam" id="PF10262">
    <property type="entry name" value="Rdx"/>
    <property type="match status" value="1"/>
</dbReference>
<dbReference type="Gene3D" id="3.40.30.10">
    <property type="entry name" value="Glutaredoxin"/>
    <property type="match status" value="1"/>
</dbReference>
<dbReference type="InterPro" id="IPR011893">
    <property type="entry name" value="Selenoprotein_Rdx-typ"/>
</dbReference>
<evidence type="ECO:0000313" key="3">
    <source>
        <dbReference type="Proteomes" id="UP001623349"/>
    </source>
</evidence>
<organism evidence="2 3">
    <name type="scientific">Apodemus speciosus</name>
    <name type="common">Large Japanese field mouse</name>
    <dbReference type="NCBI Taxonomy" id="105296"/>
    <lineage>
        <taxon>Eukaryota</taxon>
        <taxon>Metazoa</taxon>
        <taxon>Chordata</taxon>
        <taxon>Craniata</taxon>
        <taxon>Vertebrata</taxon>
        <taxon>Euteleostomi</taxon>
        <taxon>Mammalia</taxon>
        <taxon>Eutheria</taxon>
        <taxon>Euarchontoglires</taxon>
        <taxon>Glires</taxon>
        <taxon>Rodentia</taxon>
        <taxon>Myomorpha</taxon>
        <taxon>Muroidea</taxon>
        <taxon>Muridae</taxon>
        <taxon>Murinae</taxon>
        <taxon>Apodemus</taxon>
    </lineage>
</organism>
<keyword evidence="1" id="KW-0676">Redox-active center</keyword>
<sequence>MSSPDAWTSCGEGTPQVTGFFEVTVAGKLVHSKKRGDGYVDTESKFRKLVTAIKAALAQCQ</sequence>
<evidence type="ECO:0000313" key="2">
    <source>
        <dbReference type="EMBL" id="GAB1291585.1"/>
    </source>
</evidence>